<dbReference type="EMBL" id="CP001146">
    <property type="protein sequence ID" value="ACI18450.1"/>
    <property type="molecule type" value="Genomic_DNA"/>
</dbReference>
<feature type="transmembrane region" description="Helical" evidence="1">
    <location>
        <begin position="23"/>
        <end position="49"/>
    </location>
</feature>
<protein>
    <submittedName>
        <fullName evidence="2">Uncharacterized protein</fullName>
    </submittedName>
</protein>
<keyword evidence="1" id="KW-1133">Transmembrane helix</keyword>
<accession>B5YCP6</accession>
<gene>
    <name evidence="2" type="ordered locus">DICTH_0422</name>
</gene>
<evidence type="ECO:0000313" key="3">
    <source>
        <dbReference type="Proteomes" id="UP000001733"/>
    </source>
</evidence>
<evidence type="ECO:0000313" key="2">
    <source>
        <dbReference type="EMBL" id="ACI18450.1"/>
    </source>
</evidence>
<dbReference type="STRING" id="309799.DICTH_0422"/>
<dbReference type="HOGENOM" id="CLU_2715904_0_0_0"/>
<reference evidence="2 3" key="1">
    <citation type="journal article" date="2014" name="Genome Announc.">
        <title>Complete Genome Sequence of the Extreme Thermophile Dictyoglomus thermophilum H-6-12.</title>
        <authorList>
            <person name="Coil D.A."/>
            <person name="Badger J.H."/>
            <person name="Forberger H.C."/>
            <person name="Riggs F."/>
            <person name="Madupu R."/>
            <person name="Fedorova N."/>
            <person name="Ward N."/>
            <person name="Robb F.T."/>
            <person name="Eisen J.A."/>
        </authorList>
    </citation>
    <scope>NUCLEOTIDE SEQUENCE [LARGE SCALE GENOMIC DNA]</scope>
    <source>
        <strain evidence="3">ATCC 35947 / DSM 3960 / H-6-12</strain>
    </source>
</reference>
<keyword evidence="1" id="KW-0472">Membrane</keyword>
<name>B5YCP6_DICT6</name>
<evidence type="ECO:0000256" key="1">
    <source>
        <dbReference type="SAM" id="Phobius"/>
    </source>
</evidence>
<keyword evidence="3" id="KW-1185">Reference proteome</keyword>
<dbReference type="Proteomes" id="UP000001733">
    <property type="component" value="Chromosome"/>
</dbReference>
<dbReference type="PaxDb" id="309799-DICTH_0422"/>
<sequence length="72" mass="8232">MYLKKINPLRGGTQGEGVRGGGVFAYLFSFFNFLDSQTLFFIPKIFLYFRQLSLSKISNIEGGVNKIELKLY</sequence>
<proteinExistence type="predicted"/>
<organism evidence="2 3">
    <name type="scientific">Dictyoglomus thermophilum (strain ATCC 35947 / DSM 3960 / H-6-12)</name>
    <dbReference type="NCBI Taxonomy" id="309799"/>
    <lineage>
        <taxon>Bacteria</taxon>
        <taxon>Pseudomonadati</taxon>
        <taxon>Dictyoglomota</taxon>
        <taxon>Dictyoglomia</taxon>
        <taxon>Dictyoglomales</taxon>
        <taxon>Dictyoglomaceae</taxon>
        <taxon>Dictyoglomus</taxon>
    </lineage>
</organism>
<keyword evidence="1" id="KW-0812">Transmembrane</keyword>
<dbReference type="KEGG" id="dth:DICTH_0422"/>
<dbReference type="AlphaFoldDB" id="B5YCP6"/>